<feature type="transmembrane region" description="Helical" evidence="11">
    <location>
        <begin position="146"/>
        <end position="163"/>
    </location>
</feature>
<reference evidence="13" key="2">
    <citation type="submission" date="2023-05" db="EMBL/GenBank/DDBJ databases">
        <authorList>
            <consortium name="Lawrence Berkeley National Laboratory"/>
            <person name="Steindorff A."/>
            <person name="Hensen N."/>
            <person name="Bonometti L."/>
            <person name="Westerberg I."/>
            <person name="Brannstrom I.O."/>
            <person name="Guillou S."/>
            <person name="Cros-Aarteil S."/>
            <person name="Calhoun S."/>
            <person name="Haridas S."/>
            <person name="Kuo A."/>
            <person name="Mondo S."/>
            <person name="Pangilinan J."/>
            <person name="Riley R."/>
            <person name="Labutti K."/>
            <person name="Andreopoulos B."/>
            <person name="Lipzen A."/>
            <person name="Chen C."/>
            <person name="Yanf M."/>
            <person name="Daum C."/>
            <person name="Ng V."/>
            <person name="Clum A."/>
            <person name="Ohm R."/>
            <person name="Martin F."/>
            <person name="Silar P."/>
            <person name="Natvig D."/>
            <person name="Lalanne C."/>
            <person name="Gautier V."/>
            <person name="Ament-Velasquez S.L."/>
            <person name="Kruys A."/>
            <person name="Hutchinson M.I."/>
            <person name="Powell A.J."/>
            <person name="Barry K."/>
            <person name="Miller A.N."/>
            <person name="Grigoriev I.V."/>
            <person name="Debuchy R."/>
            <person name="Gladieux P."/>
            <person name="Thoren M.H."/>
            <person name="Johannesson H."/>
        </authorList>
    </citation>
    <scope>NUCLEOTIDE SEQUENCE</scope>
    <source>
        <strain evidence="13">CBS 508.74</strain>
    </source>
</reference>
<keyword evidence="5" id="KW-0256">Endoplasmic reticulum</keyword>
<dbReference type="PANTHER" id="PTHR12560:SF11">
    <property type="entry name" value="CERAMIDE SYNTHASE LAC1-RELATED"/>
    <property type="match status" value="1"/>
</dbReference>
<evidence type="ECO:0000256" key="1">
    <source>
        <dbReference type="ARBA" id="ARBA00004477"/>
    </source>
</evidence>
<sequence>MSRGSEPFPPLPTAAEHQSRSGADAHAPRRRRKSTALGSELRVGDTGAPALATSFAHLNGTVKQEPTTPGTPSKRSSKRRKARSALRHIRHIAVKHTWVVPLAILSVFLSLYAINPTESNPVHHFIFLSYKLPVSSPDELPQYGKGIWDVALVAFYTVVLLFAREFIMQEFLRPLARCVGLKSQAKQARYMEQIYTAIYLSVVIPAGLYVMSRTPMWYFNTRGMYENFPHKTHDALFKFYYLFQAAYWAQQSVVLVLGMEKPRKDFKELCCHHVVSLALIGLSYRFHFTYMGLPVYITHDISDFFLATSKALNYVDHALMGPYYFTFMCVWIYTRHYLNLRIIYSLFTEFKTVGPYELNWETEQYKCDISFVITLILLSSLQALNLFWLFFVLRIAYRFVVHNVAKDDRSDAEESELEDDTANGKPKVAAVAVANGSAKKSSR</sequence>
<dbReference type="GO" id="GO:0050291">
    <property type="term" value="F:sphingosine N-acyltransferase activity"/>
    <property type="evidence" value="ECO:0007669"/>
    <property type="project" value="InterPro"/>
</dbReference>
<organism evidence="13 14">
    <name type="scientific">Canariomyces notabilis</name>
    <dbReference type="NCBI Taxonomy" id="2074819"/>
    <lineage>
        <taxon>Eukaryota</taxon>
        <taxon>Fungi</taxon>
        <taxon>Dikarya</taxon>
        <taxon>Ascomycota</taxon>
        <taxon>Pezizomycotina</taxon>
        <taxon>Sordariomycetes</taxon>
        <taxon>Sordariomycetidae</taxon>
        <taxon>Sordariales</taxon>
        <taxon>Chaetomiaceae</taxon>
        <taxon>Canariomyces</taxon>
    </lineage>
</organism>
<dbReference type="Proteomes" id="UP001302812">
    <property type="component" value="Unassembled WGS sequence"/>
</dbReference>
<dbReference type="PROSITE" id="PS50922">
    <property type="entry name" value="TLC"/>
    <property type="match status" value="1"/>
</dbReference>
<dbReference type="GO" id="GO:0005789">
    <property type="term" value="C:endoplasmic reticulum membrane"/>
    <property type="evidence" value="ECO:0007669"/>
    <property type="project" value="UniProtKB-SubCell"/>
</dbReference>
<dbReference type="Pfam" id="PF03798">
    <property type="entry name" value="TRAM_LAG1_CLN8"/>
    <property type="match status" value="1"/>
</dbReference>
<dbReference type="InterPro" id="IPR016439">
    <property type="entry name" value="Lag1/Lac1-like"/>
</dbReference>
<accession>A0AAN6TJ06</accession>
<keyword evidence="14" id="KW-1185">Reference proteome</keyword>
<evidence type="ECO:0000256" key="11">
    <source>
        <dbReference type="SAM" id="Phobius"/>
    </source>
</evidence>
<keyword evidence="6 11" id="KW-1133">Transmembrane helix</keyword>
<feature type="compositionally biased region" description="Acidic residues" evidence="10">
    <location>
        <begin position="410"/>
        <end position="421"/>
    </location>
</feature>
<protein>
    <submittedName>
        <fullName evidence="13">Longevity assurance proteins LAG1/LAC1</fullName>
    </submittedName>
</protein>
<evidence type="ECO:0000256" key="4">
    <source>
        <dbReference type="ARBA" id="ARBA00022692"/>
    </source>
</evidence>
<keyword evidence="3" id="KW-0808">Transferase</keyword>
<gene>
    <name evidence="13" type="ORF">N656DRAFT_703786</name>
</gene>
<feature type="region of interest" description="Disordered" evidence="10">
    <location>
        <begin position="407"/>
        <end position="428"/>
    </location>
</feature>
<keyword evidence="8" id="KW-0325">Glycoprotein</keyword>
<dbReference type="EMBL" id="MU853335">
    <property type="protein sequence ID" value="KAK4115309.1"/>
    <property type="molecule type" value="Genomic_DNA"/>
</dbReference>
<proteinExistence type="inferred from homology"/>
<dbReference type="RefSeq" id="XP_064672879.1">
    <property type="nucleotide sequence ID" value="XM_064811123.1"/>
</dbReference>
<reference evidence="13" key="1">
    <citation type="journal article" date="2023" name="Mol. Phylogenet. Evol.">
        <title>Genome-scale phylogeny and comparative genomics of the fungal order Sordariales.</title>
        <authorList>
            <person name="Hensen N."/>
            <person name="Bonometti L."/>
            <person name="Westerberg I."/>
            <person name="Brannstrom I.O."/>
            <person name="Guillou S."/>
            <person name="Cros-Aarteil S."/>
            <person name="Calhoun S."/>
            <person name="Haridas S."/>
            <person name="Kuo A."/>
            <person name="Mondo S."/>
            <person name="Pangilinan J."/>
            <person name="Riley R."/>
            <person name="LaButti K."/>
            <person name="Andreopoulos B."/>
            <person name="Lipzen A."/>
            <person name="Chen C."/>
            <person name="Yan M."/>
            <person name="Daum C."/>
            <person name="Ng V."/>
            <person name="Clum A."/>
            <person name="Steindorff A."/>
            <person name="Ohm R.A."/>
            <person name="Martin F."/>
            <person name="Silar P."/>
            <person name="Natvig D.O."/>
            <person name="Lalanne C."/>
            <person name="Gautier V."/>
            <person name="Ament-Velasquez S.L."/>
            <person name="Kruys A."/>
            <person name="Hutchinson M.I."/>
            <person name="Powell A.J."/>
            <person name="Barry K."/>
            <person name="Miller A.N."/>
            <person name="Grigoriev I.V."/>
            <person name="Debuchy R."/>
            <person name="Gladieux P."/>
            <person name="Hiltunen Thoren M."/>
            <person name="Johannesson H."/>
        </authorList>
    </citation>
    <scope>NUCLEOTIDE SEQUENCE</scope>
    <source>
        <strain evidence="13">CBS 508.74</strain>
    </source>
</reference>
<dbReference type="PANTHER" id="PTHR12560">
    <property type="entry name" value="LONGEVITY ASSURANCE FACTOR 1 LAG1"/>
    <property type="match status" value="1"/>
</dbReference>
<evidence type="ECO:0000313" key="13">
    <source>
        <dbReference type="EMBL" id="KAK4115309.1"/>
    </source>
</evidence>
<name>A0AAN6TJ06_9PEZI</name>
<dbReference type="SMART" id="SM00724">
    <property type="entry name" value="TLC"/>
    <property type="match status" value="1"/>
</dbReference>
<feature type="transmembrane region" description="Helical" evidence="11">
    <location>
        <begin position="369"/>
        <end position="393"/>
    </location>
</feature>
<feature type="transmembrane region" description="Helical" evidence="11">
    <location>
        <begin position="239"/>
        <end position="257"/>
    </location>
</feature>
<comment type="similarity">
    <text evidence="2">Belongs to the sphingosine N-acyltransferase family.</text>
</comment>
<evidence type="ECO:0000256" key="10">
    <source>
        <dbReference type="SAM" id="MobiDB-lite"/>
    </source>
</evidence>
<feature type="domain" description="TLC" evidence="12">
    <location>
        <begin position="185"/>
        <end position="401"/>
    </location>
</feature>
<evidence type="ECO:0000313" key="14">
    <source>
        <dbReference type="Proteomes" id="UP001302812"/>
    </source>
</evidence>
<evidence type="ECO:0000256" key="9">
    <source>
        <dbReference type="PROSITE-ProRule" id="PRU00205"/>
    </source>
</evidence>
<evidence type="ECO:0000256" key="5">
    <source>
        <dbReference type="ARBA" id="ARBA00022824"/>
    </source>
</evidence>
<keyword evidence="7 9" id="KW-0472">Membrane</keyword>
<evidence type="ECO:0000256" key="2">
    <source>
        <dbReference type="ARBA" id="ARBA00009808"/>
    </source>
</evidence>
<dbReference type="AlphaFoldDB" id="A0AAN6TJ06"/>
<dbReference type="InterPro" id="IPR006634">
    <property type="entry name" value="TLC-dom"/>
</dbReference>
<comment type="caution">
    <text evidence="13">The sequence shown here is derived from an EMBL/GenBank/DDBJ whole genome shotgun (WGS) entry which is preliminary data.</text>
</comment>
<evidence type="ECO:0000256" key="3">
    <source>
        <dbReference type="ARBA" id="ARBA00022679"/>
    </source>
</evidence>
<keyword evidence="4 9" id="KW-0812">Transmembrane</keyword>
<evidence type="ECO:0000256" key="6">
    <source>
        <dbReference type="ARBA" id="ARBA00022989"/>
    </source>
</evidence>
<feature type="transmembrane region" description="Helical" evidence="11">
    <location>
        <begin position="97"/>
        <end position="114"/>
    </location>
</feature>
<dbReference type="GeneID" id="89935248"/>
<feature type="compositionally biased region" description="Polar residues" evidence="10">
    <location>
        <begin position="61"/>
        <end position="71"/>
    </location>
</feature>
<feature type="region of interest" description="Disordered" evidence="10">
    <location>
        <begin position="1"/>
        <end position="45"/>
    </location>
</feature>
<evidence type="ECO:0000256" key="8">
    <source>
        <dbReference type="ARBA" id="ARBA00023180"/>
    </source>
</evidence>
<evidence type="ECO:0000259" key="12">
    <source>
        <dbReference type="PROSITE" id="PS50922"/>
    </source>
</evidence>
<dbReference type="GO" id="GO:0046513">
    <property type="term" value="P:ceramide biosynthetic process"/>
    <property type="evidence" value="ECO:0007669"/>
    <property type="project" value="InterPro"/>
</dbReference>
<feature type="transmembrane region" description="Helical" evidence="11">
    <location>
        <begin position="269"/>
        <end position="286"/>
    </location>
</feature>
<comment type="subcellular location">
    <subcellularLocation>
        <location evidence="1">Endoplasmic reticulum membrane</location>
        <topology evidence="1">Multi-pass membrane protein</topology>
    </subcellularLocation>
</comment>
<evidence type="ECO:0000256" key="7">
    <source>
        <dbReference type="ARBA" id="ARBA00023136"/>
    </source>
</evidence>
<feature type="region of interest" description="Disordered" evidence="10">
    <location>
        <begin position="57"/>
        <end position="82"/>
    </location>
</feature>
<feature type="transmembrane region" description="Helical" evidence="11">
    <location>
        <begin position="194"/>
        <end position="219"/>
    </location>
</feature>